<comment type="catalytic activity">
    <reaction evidence="1 6">
        <text>[protein]-peptidylproline (omega=180) = [protein]-peptidylproline (omega=0)</text>
        <dbReference type="Rhea" id="RHEA:16237"/>
        <dbReference type="Rhea" id="RHEA-COMP:10747"/>
        <dbReference type="Rhea" id="RHEA-COMP:10748"/>
        <dbReference type="ChEBI" id="CHEBI:83833"/>
        <dbReference type="ChEBI" id="CHEBI:83834"/>
        <dbReference type="EC" id="5.2.1.8"/>
    </reaction>
</comment>
<evidence type="ECO:0000259" key="8">
    <source>
        <dbReference type="PROSITE" id="PS50059"/>
    </source>
</evidence>
<gene>
    <name evidence="9" type="ORF">Daesc_009174</name>
</gene>
<evidence type="ECO:0000256" key="2">
    <source>
        <dbReference type="ARBA" id="ARBA00002388"/>
    </source>
</evidence>
<evidence type="ECO:0000256" key="7">
    <source>
        <dbReference type="SAM" id="SignalP"/>
    </source>
</evidence>
<feature type="signal peptide" evidence="7">
    <location>
        <begin position="1"/>
        <end position="18"/>
    </location>
</feature>
<evidence type="ECO:0000256" key="5">
    <source>
        <dbReference type="ARBA" id="ARBA00023235"/>
    </source>
</evidence>
<dbReference type="GO" id="GO:0005783">
    <property type="term" value="C:endoplasmic reticulum"/>
    <property type="evidence" value="ECO:0007669"/>
    <property type="project" value="TreeGrafter"/>
</dbReference>
<evidence type="ECO:0000256" key="3">
    <source>
        <dbReference type="ARBA" id="ARBA00013194"/>
    </source>
</evidence>
<dbReference type="SUPFAM" id="SSF54534">
    <property type="entry name" value="FKBP-like"/>
    <property type="match status" value="1"/>
</dbReference>
<dbReference type="AlphaFoldDB" id="A0AAX6MA77"/>
<evidence type="ECO:0000256" key="4">
    <source>
        <dbReference type="ARBA" id="ARBA00023110"/>
    </source>
</evidence>
<evidence type="ECO:0000313" key="9">
    <source>
        <dbReference type="EMBL" id="KAK6949101.1"/>
    </source>
</evidence>
<reference evidence="9 10" key="1">
    <citation type="journal article" date="2024" name="Front Chem Biol">
        <title>Unveiling the potential of Daldinia eschscholtzii MFLUCC 19-0629 through bioactivity and bioinformatics studies for enhanced sustainable agriculture production.</title>
        <authorList>
            <person name="Brooks S."/>
            <person name="Weaver J.A."/>
            <person name="Klomchit A."/>
            <person name="Alharthi S.A."/>
            <person name="Onlamun T."/>
            <person name="Nurani R."/>
            <person name="Vong T.K."/>
            <person name="Alberti F."/>
            <person name="Greco C."/>
        </authorList>
    </citation>
    <scope>NUCLEOTIDE SEQUENCE [LARGE SCALE GENOMIC DNA]</scope>
    <source>
        <strain evidence="9">MFLUCC 19-0629</strain>
    </source>
</reference>
<evidence type="ECO:0000313" key="10">
    <source>
        <dbReference type="Proteomes" id="UP001369815"/>
    </source>
</evidence>
<dbReference type="EMBL" id="JBANMG010000009">
    <property type="protein sequence ID" value="KAK6949101.1"/>
    <property type="molecule type" value="Genomic_DNA"/>
</dbReference>
<proteinExistence type="predicted"/>
<dbReference type="Proteomes" id="UP001369815">
    <property type="component" value="Unassembled WGS sequence"/>
</dbReference>
<evidence type="ECO:0000256" key="1">
    <source>
        <dbReference type="ARBA" id="ARBA00000971"/>
    </source>
</evidence>
<comment type="caution">
    <text evidence="9">The sequence shown here is derived from an EMBL/GenBank/DDBJ whole genome shotgun (WGS) entry which is preliminary data.</text>
</comment>
<accession>A0AAX6MA77</accession>
<comment type="function">
    <text evidence="2">PPIases accelerate the folding of proteins. It catalyzes the cis-trans isomerization of proline imidic peptide bonds in oligopeptides.</text>
</comment>
<evidence type="ECO:0000256" key="6">
    <source>
        <dbReference type="PROSITE-ProRule" id="PRU00277"/>
    </source>
</evidence>
<sequence length="184" mass="19221">MRFLSLSLVASFAAGALASSPSELKIDVTLPVECDRKTEKGDNIQVHYRGTLASNGKKFDASYDRGTPFSFMLGGHQVIKGTLTVPPEYGYGNRGVGPIPAGSTLVFETELIGIKGVPKPESIVTKATSSASSAASETSSEAGETAEKVTAKVAEKIASKVGEAAEVVGTMLVDTDDVQEHNEL</sequence>
<keyword evidence="5 6" id="KW-0413">Isomerase</keyword>
<feature type="chain" id="PRO_5043791786" description="peptidylprolyl isomerase" evidence="7">
    <location>
        <begin position="19"/>
        <end position="184"/>
    </location>
</feature>
<dbReference type="EC" id="5.2.1.8" evidence="3 6"/>
<keyword evidence="4 6" id="KW-0697">Rotamase</keyword>
<dbReference type="Pfam" id="PF00254">
    <property type="entry name" value="FKBP_C"/>
    <property type="match status" value="1"/>
</dbReference>
<dbReference type="PANTHER" id="PTHR45779">
    <property type="entry name" value="PEPTIDYLPROLYL ISOMERASE"/>
    <property type="match status" value="1"/>
</dbReference>
<keyword evidence="10" id="KW-1185">Reference proteome</keyword>
<protein>
    <recommendedName>
        <fullName evidence="3 6">peptidylprolyl isomerase</fullName>
        <ecNumber evidence="3 6">5.2.1.8</ecNumber>
    </recommendedName>
</protein>
<dbReference type="Gene3D" id="3.10.50.40">
    <property type="match status" value="2"/>
</dbReference>
<keyword evidence="7" id="KW-0732">Signal</keyword>
<dbReference type="InterPro" id="IPR001179">
    <property type="entry name" value="PPIase_FKBP_dom"/>
</dbReference>
<dbReference type="PANTHER" id="PTHR45779:SF7">
    <property type="entry name" value="PEPTIDYLPROLYL ISOMERASE"/>
    <property type="match status" value="1"/>
</dbReference>
<dbReference type="PROSITE" id="PS50059">
    <property type="entry name" value="FKBP_PPIASE"/>
    <property type="match status" value="1"/>
</dbReference>
<dbReference type="InterPro" id="IPR046357">
    <property type="entry name" value="PPIase_dom_sf"/>
</dbReference>
<dbReference type="InterPro" id="IPR044609">
    <property type="entry name" value="FKBP2/11"/>
</dbReference>
<organism evidence="9 10">
    <name type="scientific">Daldinia eschscholtzii</name>
    <dbReference type="NCBI Taxonomy" id="292717"/>
    <lineage>
        <taxon>Eukaryota</taxon>
        <taxon>Fungi</taxon>
        <taxon>Dikarya</taxon>
        <taxon>Ascomycota</taxon>
        <taxon>Pezizomycotina</taxon>
        <taxon>Sordariomycetes</taxon>
        <taxon>Xylariomycetidae</taxon>
        <taxon>Xylariales</taxon>
        <taxon>Hypoxylaceae</taxon>
        <taxon>Daldinia</taxon>
    </lineage>
</organism>
<feature type="domain" description="PPIase FKBP-type" evidence="8">
    <location>
        <begin position="41"/>
        <end position="115"/>
    </location>
</feature>
<dbReference type="GO" id="GO:0003755">
    <property type="term" value="F:peptidyl-prolyl cis-trans isomerase activity"/>
    <property type="evidence" value="ECO:0007669"/>
    <property type="project" value="UniProtKB-KW"/>
</dbReference>
<name>A0AAX6MA77_9PEZI</name>